<feature type="compositionally biased region" description="Basic and acidic residues" evidence="1">
    <location>
        <begin position="979"/>
        <end position="989"/>
    </location>
</feature>
<feature type="compositionally biased region" description="Basic and acidic residues" evidence="1">
    <location>
        <begin position="1175"/>
        <end position="1208"/>
    </location>
</feature>
<feature type="compositionally biased region" description="Basic and acidic residues" evidence="1">
    <location>
        <begin position="110"/>
        <end position="132"/>
    </location>
</feature>
<sequence>KEKQKSKDKSKSRDIEIPSPDFFAPQNQIVIPPPISPVDTQVLDNICQVIHDMAKEYAQIEDDKEYSEGKGEMDDHNTQSTSSNSKNSLHSQQIGFNSLHSFTPSSPSPEDQKRREKEKEKEKENVGNKRQEMTLTQEAMKTGLFNSLQTILLNLPIDEIQPIQASTLYWLIHSADYISKCKMIEIGVTKVLVKLSRHNNAAIGEYATVSMSKLVTAAKKYDKESTEFKIKETEQSSPLLPQMESEGLLEALIEGGIAKPAPKQKKLQRNSKTKHTAAVTICDIYEDSVIPKKYRDGVIEQFNRDMERDNDKFAKEGAESLADLALKQKYHSTFIHNNVLAIIYTHITIGRQTVLRQSIKILQNLILSERKYVKKKQQQHQAQTSVNSSFKSFTSQGASVGDKDTNNNKDNRLNWDQNTESSISSVESYPIRDNIANTAPIDKIIEMSNETSKNEKKKFQAKAARHLLALLIDIEAVEQIEEIKLETSGKKIDKVTKQFRKQTFAQINEMFKKETNKRDKKWEQKLEEDAAQRNNRKKSKKKGDQQSVVTEQPNFQSMPCAYIFESCCDIIKKLCAGNQMAVNEIMRTELPQRLISLLTNTPPLHPLTFTHLASLTKLVKNADDEIQHKMFEMGIIQALVKLLSFGYDDRKMAEEIVEAISSVVIVGLSKGSAAEPHPYRDILEKNEIRDEVDTIMNQQEDNKTKQKEKKQSQEDELKRVIDVLYKYGVQKAINERVRSITSMIIGWLYRSVPIPVRFVPPVDVNFTLNTSQYSGSDRESESPMRKKDKDKGKQKQDDKVLLQQQKDGMNVVVNLQKAALNGHDVDQINAIDSLSAIAECQYNHIYIASKQFLLTISQFILTADYDQKSSEAAVLQNALWLFLRLMQKGNQITQRSISDIAPHDRIKELANLHQQQNAFIDVSKDLISNAVKLHSWLADMAHMQRLAELKGKIVDKSAEERRKFIESQEEDDGDDESGDDKSKNGEKKQKMTIIQELTNIFISVSGREEMEGARCSVCEIIGWLMKDNSASTDDILDGEEDEDNKEKEGEGKNEEDKKMSIQGSTNKSSAKKQRRFCYHLQQLLNNVPLGLVHPIYLFATINIINALSPDELYNYNKENNLLRTLARLLKSKDEIILDRASYSIERILYAGVEAEEDIVDDEDEDDESDSDSQDDNEKKKDQEETEEQKQKRFQKEMKKMQDFIKKRDPEKVREDKLRQFRLQISQALEADGSVGQLVSLFKRGKTLQRTDTIGQVALSLAWIYRGAQFPKRIFPSMQTTEDSQDIKSASNVNIALNQGWNIPSQNISPNMLTDIDWGNDVIMHLKQRVKAGVGIEMTETEKKDENLV</sequence>
<feature type="compositionally biased region" description="Acidic residues" evidence="1">
    <location>
        <begin position="1034"/>
        <end position="1043"/>
    </location>
</feature>
<feature type="region of interest" description="Disordered" evidence="1">
    <location>
        <begin position="60"/>
        <end position="134"/>
    </location>
</feature>
<dbReference type="EMBL" id="SNRW01009379">
    <property type="protein sequence ID" value="KAA6378092.1"/>
    <property type="molecule type" value="Genomic_DNA"/>
</dbReference>
<gene>
    <name evidence="2" type="ORF">EZS28_026381</name>
</gene>
<feature type="compositionally biased region" description="Acidic residues" evidence="1">
    <location>
        <begin position="1158"/>
        <end position="1174"/>
    </location>
</feature>
<feature type="region of interest" description="Disordered" evidence="1">
    <location>
        <begin position="378"/>
        <end position="421"/>
    </location>
</feature>
<accession>A0A5J4V6M4</accession>
<reference evidence="2 3" key="1">
    <citation type="submission" date="2019-03" db="EMBL/GenBank/DDBJ databases">
        <title>Single cell metagenomics reveals metabolic interactions within the superorganism composed of flagellate Streblomastix strix and complex community of Bacteroidetes bacteria on its surface.</title>
        <authorList>
            <person name="Treitli S.C."/>
            <person name="Kolisko M."/>
            <person name="Husnik F."/>
            <person name="Keeling P."/>
            <person name="Hampl V."/>
        </authorList>
    </citation>
    <scope>NUCLEOTIDE SEQUENCE [LARGE SCALE GENOMIC DNA]</scope>
    <source>
        <strain evidence="2">ST1C</strain>
    </source>
</reference>
<feature type="region of interest" description="Disordered" evidence="1">
    <location>
        <begin position="770"/>
        <end position="798"/>
    </location>
</feature>
<feature type="region of interest" description="Disordered" evidence="1">
    <location>
        <begin position="1158"/>
        <end position="1208"/>
    </location>
</feature>
<dbReference type="Proteomes" id="UP000324800">
    <property type="component" value="Unassembled WGS sequence"/>
</dbReference>
<dbReference type="InterPro" id="IPR011989">
    <property type="entry name" value="ARM-like"/>
</dbReference>
<organism evidence="2 3">
    <name type="scientific">Streblomastix strix</name>
    <dbReference type="NCBI Taxonomy" id="222440"/>
    <lineage>
        <taxon>Eukaryota</taxon>
        <taxon>Metamonada</taxon>
        <taxon>Preaxostyla</taxon>
        <taxon>Oxymonadida</taxon>
        <taxon>Streblomastigidae</taxon>
        <taxon>Streblomastix</taxon>
    </lineage>
</organism>
<dbReference type="InterPro" id="IPR016024">
    <property type="entry name" value="ARM-type_fold"/>
</dbReference>
<feature type="region of interest" description="Disordered" evidence="1">
    <location>
        <begin position="528"/>
        <end position="550"/>
    </location>
</feature>
<feature type="compositionally biased region" description="Low complexity" evidence="1">
    <location>
        <begin position="78"/>
        <end position="93"/>
    </location>
</feature>
<evidence type="ECO:0000313" key="2">
    <source>
        <dbReference type="EMBL" id="KAA6378092.1"/>
    </source>
</evidence>
<dbReference type="SUPFAM" id="SSF48371">
    <property type="entry name" value="ARM repeat"/>
    <property type="match status" value="1"/>
</dbReference>
<feature type="compositionally biased region" description="Basic and acidic residues" evidence="1">
    <location>
        <begin position="401"/>
        <end position="413"/>
    </location>
</feature>
<feature type="region of interest" description="Disordered" evidence="1">
    <location>
        <begin position="1"/>
        <end position="30"/>
    </location>
</feature>
<feature type="compositionally biased region" description="Polar residues" evidence="1">
    <location>
        <begin position="94"/>
        <end position="109"/>
    </location>
</feature>
<proteinExistence type="predicted"/>
<feature type="compositionally biased region" description="Basic and acidic residues" evidence="1">
    <location>
        <begin position="1"/>
        <end position="16"/>
    </location>
</feature>
<feature type="region of interest" description="Disordered" evidence="1">
    <location>
        <begin position="965"/>
        <end position="989"/>
    </location>
</feature>
<evidence type="ECO:0000256" key="1">
    <source>
        <dbReference type="SAM" id="MobiDB-lite"/>
    </source>
</evidence>
<feature type="compositionally biased region" description="Polar residues" evidence="1">
    <location>
        <begin position="379"/>
        <end position="398"/>
    </location>
</feature>
<evidence type="ECO:0000313" key="3">
    <source>
        <dbReference type="Proteomes" id="UP000324800"/>
    </source>
</evidence>
<comment type="caution">
    <text evidence="2">The sequence shown here is derived from an EMBL/GenBank/DDBJ whole genome shotgun (WGS) entry which is preliminary data.</text>
</comment>
<feature type="compositionally biased region" description="Acidic residues" evidence="1">
    <location>
        <begin position="967"/>
        <end position="978"/>
    </location>
</feature>
<name>A0A5J4V6M4_9EUKA</name>
<feature type="region of interest" description="Disordered" evidence="1">
    <location>
        <begin position="1032"/>
        <end position="1068"/>
    </location>
</feature>
<dbReference type="Gene3D" id="1.25.10.10">
    <property type="entry name" value="Leucine-rich Repeat Variant"/>
    <property type="match status" value="1"/>
</dbReference>
<feature type="compositionally biased region" description="Basic and acidic residues" evidence="1">
    <location>
        <begin position="776"/>
        <end position="798"/>
    </location>
</feature>
<feature type="compositionally biased region" description="Basic and acidic residues" evidence="1">
    <location>
        <begin position="66"/>
        <end position="77"/>
    </location>
</feature>
<feature type="non-terminal residue" evidence="2">
    <location>
        <position position="1348"/>
    </location>
</feature>
<feature type="compositionally biased region" description="Basic and acidic residues" evidence="1">
    <location>
        <begin position="1044"/>
        <end position="1059"/>
    </location>
</feature>
<protein>
    <submittedName>
        <fullName evidence="2">Uncharacterized protein</fullName>
    </submittedName>
</protein>
<feature type="non-terminal residue" evidence="2">
    <location>
        <position position="1"/>
    </location>
</feature>